<dbReference type="EMBL" id="GG662699">
    <property type="protein sequence ID" value="EAR96096.1"/>
    <property type="molecule type" value="Genomic_DNA"/>
</dbReference>
<proteinExistence type="predicted"/>
<evidence type="ECO:0000256" key="1">
    <source>
        <dbReference type="SAM" id="Phobius"/>
    </source>
</evidence>
<accession>I7MJ95</accession>
<evidence type="ECO:0000313" key="3">
    <source>
        <dbReference type="Proteomes" id="UP000009168"/>
    </source>
</evidence>
<sequence>MNEYLNLQQYDSNNNQKSKINSLALFSKIISMILSFFQKKCSAFDQYLQQKFIVSY</sequence>
<keyword evidence="1" id="KW-0472">Membrane</keyword>
<organism evidence="2 3">
    <name type="scientific">Tetrahymena thermophila (strain SB210)</name>
    <dbReference type="NCBI Taxonomy" id="312017"/>
    <lineage>
        <taxon>Eukaryota</taxon>
        <taxon>Sar</taxon>
        <taxon>Alveolata</taxon>
        <taxon>Ciliophora</taxon>
        <taxon>Intramacronucleata</taxon>
        <taxon>Oligohymenophorea</taxon>
        <taxon>Hymenostomatida</taxon>
        <taxon>Tetrahymenina</taxon>
        <taxon>Tetrahymenidae</taxon>
        <taxon>Tetrahymena</taxon>
    </lineage>
</organism>
<dbReference type="AlphaFoldDB" id="I7MJ95"/>
<feature type="transmembrane region" description="Helical" evidence="1">
    <location>
        <begin position="20"/>
        <end position="37"/>
    </location>
</feature>
<name>I7MJ95_TETTS</name>
<evidence type="ECO:0000313" key="2">
    <source>
        <dbReference type="EMBL" id="EAR96096.1"/>
    </source>
</evidence>
<dbReference type="Proteomes" id="UP000009168">
    <property type="component" value="Unassembled WGS sequence"/>
</dbReference>
<keyword evidence="1 2" id="KW-0812">Transmembrane</keyword>
<keyword evidence="1" id="KW-1133">Transmembrane helix</keyword>
<protein>
    <submittedName>
        <fullName evidence="2">Transmembrane protein, putative</fullName>
    </submittedName>
</protein>
<reference evidence="3" key="1">
    <citation type="journal article" date="2006" name="PLoS Biol.">
        <title>Macronuclear genome sequence of the ciliate Tetrahymena thermophila, a model eukaryote.</title>
        <authorList>
            <person name="Eisen J.A."/>
            <person name="Coyne R.S."/>
            <person name="Wu M."/>
            <person name="Wu D."/>
            <person name="Thiagarajan M."/>
            <person name="Wortman J.R."/>
            <person name="Badger J.H."/>
            <person name="Ren Q."/>
            <person name="Amedeo P."/>
            <person name="Jones K.M."/>
            <person name="Tallon L.J."/>
            <person name="Delcher A.L."/>
            <person name="Salzberg S.L."/>
            <person name="Silva J.C."/>
            <person name="Haas B.J."/>
            <person name="Majoros W.H."/>
            <person name="Farzad M."/>
            <person name="Carlton J.M."/>
            <person name="Smith R.K. Jr."/>
            <person name="Garg J."/>
            <person name="Pearlman R.E."/>
            <person name="Karrer K.M."/>
            <person name="Sun L."/>
            <person name="Manning G."/>
            <person name="Elde N.C."/>
            <person name="Turkewitz A.P."/>
            <person name="Asai D.J."/>
            <person name="Wilkes D.E."/>
            <person name="Wang Y."/>
            <person name="Cai H."/>
            <person name="Collins K."/>
            <person name="Stewart B.A."/>
            <person name="Lee S.R."/>
            <person name="Wilamowska K."/>
            <person name="Weinberg Z."/>
            <person name="Ruzzo W.L."/>
            <person name="Wloga D."/>
            <person name="Gaertig J."/>
            <person name="Frankel J."/>
            <person name="Tsao C.-C."/>
            <person name="Gorovsky M.A."/>
            <person name="Keeling P.J."/>
            <person name="Waller R.F."/>
            <person name="Patron N.J."/>
            <person name="Cherry J.M."/>
            <person name="Stover N.A."/>
            <person name="Krieger C.J."/>
            <person name="del Toro C."/>
            <person name="Ryder H.F."/>
            <person name="Williamson S.C."/>
            <person name="Barbeau R.A."/>
            <person name="Hamilton E.P."/>
            <person name="Orias E."/>
        </authorList>
    </citation>
    <scope>NUCLEOTIDE SEQUENCE [LARGE SCALE GENOMIC DNA]</scope>
    <source>
        <strain evidence="3">SB210</strain>
    </source>
</reference>
<keyword evidence="3" id="KW-1185">Reference proteome</keyword>
<dbReference type="KEGG" id="tet:TTHERM_00128600"/>
<dbReference type="RefSeq" id="XP_001016341.1">
    <property type="nucleotide sequence ID" value="XM_001016341.1"/>
</dbReference>
<dbReference type="GeneID" id="7832314"/>
<dbReference type="InParanoid" id="I7MJ95"/>
<dbReference type="HOGENOM" id="CLU_3018517_0_0_1"/>
<gene>
    <name evidence="2" type="ORF">TTHERM_00128600</name>
</gene>